<organism evidence="1 2">
    <name type="scientific">Trichoderma longibrachiatum ATCC 18648</name>
    <dbReference type="NCBI Taxonomy" id="983965"/>
    <lineage>
        <taxon>Eukaryota</taxon>
        <taxon>Fungi</taxon>
        <taxon>Dikarya</taxon>
        <taxon>Ascomycota</taxon>
        <taxon>Pezizomycotina</taxon>
        <taxon>Sordariomycetes</taxon>
        <taxon>Hypocreomycetidae</taxon>
        <taxon>Hypocreales</taxon>
        <taxon>Hypocreaceae</taxon>
        <taxon>Trichoderma</taxon>
    </lineage>
</organism>
<sequence>MAACRPQWSITIGSRWSTSPMVTRKCLERRRRRNNFHWEQCRAESWRCWLSLILDLAIGELQLQHSGFEAALRTLAELACSLRHDNVHLRFTGTLLGLSSGTIDPVRFS</sequence>
<dbReference type="EMBL" id="KZ679129">
    <property type="protein sequence ID" value="PTB78583.1"/>
    <property type="molecule type" value="Genomic_DNA"/>
</dbReference>
<reference evidence="1 2" key="1">
    <citation type="submission" date="2016-07" db="EMBL/GenBank/DDBJ databases">
        <title>Multiple horizontal gene transfer events from other fungi enriched the ability of initially mycotrophic Trichoderma (Ascomycota) to feed on dead plant biomass.</title>
        <authorList>
            <consortium name="DOE Joint Genome Institute"/>
            <person name="Aerts A."/>
            <person name="Atanasova L."/>
            <person name="Chenthamara K."/>
            <person name="Zhang J."/>
            <person name="Grujic M."/>
            <person name="Henrissat B."/>
            <person name="Kuo A."/>
            <person name="Salamov A."/>
            <person name="Lipzen A."/>
            <person name="Labutti K."/>
            <person name="Barry K."/>
            <person name="Miao Y."/>
            <person name="Rahimi M.J."/>
            <person name="Shen Q."/>
            <person name="Grigoriev I.V."/>
            <person name="Kubicek C.P."/>
            <person name="Druzhinina I.S."/>
        </authorList>
    </citation>
    <scope>NUCLEOTIDE SEQUENCE [LARGE SCALE GENOMIC DNA]</scope>
    <source>
        <strain evidence="1 2">ATCC 18648</strain>
    </source>
</reference>
<evidence type="ECO:0000313" key="1">
    <source>
        <dbReference type="EMBL" id="PTB78583.1"/>
    </source>
</evidence>
<evidence type="ECO:0000313" key="2">
    <source>
        <dbReference type="Proteomes" id="UP000240760"/>
    </source>
</evidence>
<name>A0A2T4CAK2_TRILO</name>
<proteinExistence type="predicted"/>
<dbReference type="Proteomes" id="UP000240760">
    <property type="component" value="Unassembled WGS sequence"/>
</dbReference>
<accession>A0A2T4CAK2</accession>
<keyword evidence="2" id="KW-1185">Reference proteome</keyword>
<dbReference type="AlphaFoldDB" id="A0A2T4CAK2"/>
<protein>
    <submittedName>
        <fullName evidence="1">Uncharacterized protein</fullName>
    </submittedName>
</protein>
<gene>
    <name evidence="1" type="ORF">M440DRAFT_265433</name>
</gene>